<name>A0A4E0QT87_9GAMM</name>
<evidence type="ECO:0000313" key="1">
    <source>
        <dbReference type="EMBL" id="TGO02455.1"/>
    </source>
</evidence>
<evidence type="ECO:0000313" key="2">
    <source>
        <dbReference type="Proteomes" id="UP000030428"/>
    </source>
</evidence>
<organism evidence="1 2">
    <name type="scientific">Candidatus Thiomargarita nelsonii</name>
    <dbReference type="NCBI Taxonomy" id="1003181"/>
    <lineage>
        <taxon>Bacteria</taxon>
        <taxon>Pseudomonadati</taxon>
        <taxon>Pseudomonadota</taxon>
        <taxon>Gammaproteobacteria</taxon>
        <taxon>Thiotrichales</taxon>
        <taxon>Thiotrichaceae</taxon>
        <taxon>Thiomargarita</taxon>
    </lineage>
</organism>
<proteinExistence type="predicted"/>
<protein>
    <submittedName>
        <fullName evidence="1">Uncharacterized protein</fullName>
    </submittedName>
</protein>
<comment type="caution">
    <text evidence="1">The sequence shown here is derived from an EMBL/GenBank/DDBJ whole genome shotgun (WGS) entry which is preliminary data.</text>
</comment>
<sequence>MNRPFARRELTDGTDLKQKSKAQIFSLFFRFLIRVIRVISKSPTGQSFFKSPKFPTPKTQMELIQGAHNKREMQKIIRNINGLRD</sequence>
<dbReference type="EMBL" id="JSZA02000132">
    <property type="protein sequence ID" value="TGO02455.1"/>
    <property type="molecule type" value="Genomic_DNA"/>
</dbReference>
<dbReference type="Proteomes" id="UP000030428">
    <property type="component" value="Unassembled WGS sequence"/>
</dbReference>
<reference evidence="1 2" key="1">
    <citation type="journal article" date="2016" name="Front. Microbiol.">
        <title>Single-Cell (Meta-)Genomics of a Dimorphic Candidatus Thiomargarita nelsonii Reveals Genomic Plasticity.</title>
        <authorList>
            <person name="Flood B.E."/>
            <person name="Fliss P."/>
            <person name="Jones D.S."/>
            <person name="Dick G.J."/>
            <person name="Jain S."/>
            <person name="Kaster A.K."/>
            <person name="Winkel M."/>
            <person name="Mussmann M."/>
            <person name="Bailey J."/>
        </authorList>
    </citation>
    <scope>NUCLEOTIDE SEQUENCE [LARGE SCALE GENOMIC DNA]</scope>
    <source>
        <strain evidence="1">Hydrate Ridge</strain>
    </source>
</reference>
<gene>
    <name evidence="1" type="ORF">PN36_24790</name>
</gene>
<dbReference type="AlphaFoldDB" id="A0A4E0QT87"/>
<keyword evidence="2" id="KW-1185">Reference proteome</keyword>
<accession>A0A4E0QT87</accession>